<dbReference type="RefSeq" id="WP_160842817.1">
    <property type="nucleotide sequence ID" value="NZ_WVHT01000001.1"/>
</dbReference>
<organism evidence="2 3">
    <name type="scientific">Hufsiella arboris</name>
    <dbReference type="NCBI Taxonomy" id="2695275"/>
    <lineage>
        <taxon>Bacteria</taxon>
        <taxon>Pseudomonadati</taxon>
        <taxon>Bacteroidota</taxon>
        <taxon>Sphingobacteriia</taxon>
        <taxon>Sphingobacteriales</taxon>
        <taxon>Sphingobacteriaceae</taxon>
        <taxon>Hufsiella</taxon>
    </lineage>
</organism>
<reference evidence="2 3" key="1">
    <citation type="submission" date="2019-11" db="EMBL/GenBank/DDBJ databases">
        <title>Pedobacter sp. HMF7647 Genome sequencing and assembly.</title>
        <authorList>
            <person name="Kang H."/>
            <person name="Kim H."/>
            <person name="Joh K."/>
        </authorList>
    </citation>
    <scope>NUCLEOTIDE SEQUENCE [LARGE SCALE GENOMIC DNA]</scope>
    <source>
        <strain evidence="2 3">HMF7647</strain>
    </source>
</reference>
<sequence length="71" mass="7721">MIPENNSSSPDEETPQNSSKNPLNDPASGRVENKNSAEYDELERAYDAAVPSFELDTESTRSADGDDASEQ</sequence>
<feature type="compositionally biased region" description="Polar residues" evidence="1">
    <location>
        <begin position="1"/>
        <end position="22"/>
    </location>
</feature>
<evidence type="ECO:0000313" key="3">
    <source>
        <dbReference type="Proteomes" id="UP000466586"/>
    </source>
</evidence>
<dbReference type="Proteomes" id="UP000466586">
    <property type="component" value="Unassembled WGS sequence"/>
</dbReference>
<gene>
    <name evidence="2" type="ORF">GS399_01550</name>
</gene>
<dbReference type="EMBL" id="WVHT01000001">
    <property type="protein sequence ID" value="MXV49641.1"/>
    <property type="molecule type" value="Genomic_DNA"/>
</dbReference>
<feature type="compositionally biased region" description="Basic and acidic residues" evidence="1">
    <location>
        <begin position="31"/>
        <end position="46"/>
    </location>
</feature>
<evidence type="ECO:0000313" key="2">
    <source>
        <dbReference type="EMBL" id="MXV49641.1"/>
    </source>
</evidence>
<accession>A0A7K1Y5J1</accession>
<name>A0A7K1Y5J1_9SPHI</name>
<comment type="caution">
    <text evidence="2">The sequence shown here is derived from an EMBL/GenBank/DDBJ whole genome shotgun (WGS) entry which is preliminary data.</text>
</comment>
<evidence type="ECO:0000256" key="1">
    <source>
        <dbReference type="SAM" id="MobiDB-lite"/>
    </source>
</evidence>
<proteinExistence type="predicted"/>
<keyword evidence="3" id="KW-1185">Reference proteome</keyword>
<protein>
    <submittedName>
        <fullName evidence="2">Uncharacterized protein</fullName>
    </submittedName>
</protein>
<dbReference type="AlphaFoldDB" id="A0A7K1Y5J1"/>
<feature type="region of interest" description="Disordered" evidence="1">
    <location>
        <begin position="1"/>
        <end position="71"/>
    </location>
</feature>